<dbReference type="GO" id="GO:0000938">
    <property type="term" value="C:GARP complex"/>
    <property type="evidence" value="ECO:0007669"/>
    <property type="project" value="InterPro"/>
</dbReference>
<dbReference type="PANTHER" id="PTHR12820:SF0">
    <property type="entry name" value="VACUOLAR PROTEIN SORTING-ASSOCIATED PROTEIN 53 HOMOLOG"/>
    <property type="match status" value="1"/>
</dbReference>
<evidence type="ECO:0000313" key="12">
    <source>
        <dbReference type="EnsemblMetazoa" id="AALB005588-PA"/>
    </source>
</evidence>
<sequence>MSTVDETETEAKLKDHINEIVLSDDVQRAIEQVLQSSDPLDQPDFNPTDYINQLFPNEQSLSNIDEVIAKMECDISLIDDNIRSVVRGQVNTGENGRVALREAQQSLTQLFSLITDIKNRAEKTEDAVKEITRDIKQLDSAKNNLTYAITTLNHLHMLVGGVENLKHLSERRQYGEVLNPLQAIIEVNQHFQQYSEISQIQTLSAQVQQIQSELATQITDDIKHFFSPTSHSNTNRMSLTQLKDACLVASVLDKPVKKNILKWYINLQLQEYVQLFHENQDIAWLDKIDKRYAWVKRHLLDFEEKFGTVFPSDWELSERITVEFCTITRDELTKIMARRRTEIDVKLLLFAIQKTANFEQLLDKRFNGTAVEVASEDRVRKERHSFHDLIGSCFKPYLDIYTDSIDRELAVLIDQFAQQNQQLVVPKEINPGVIPNCADLFVFYKKCMVQCMQLSNEKPMFDLVLIFKKYLREYASRVLEARIPKPQQPSTATSSISSSMSLLTKDFQNLSSAAGQVIHNFLKEGDTPRFSVEDVRKICYILATAEYCLETVQQLEDKLKEKIEPGYAAKVDLADEKDVYHRIISNCIQLLVHDLDTGCEQSLLLMTKIAWHSISNVGDQSGFVNQIVTNLRQTVPVIRDNLANSRKYYTQFCHKFVNSFIPKYINTLYRLRPTSTSGGSSTSTASTLTASASSSSISDGTNGGMGASGSAVAAAGNIMGCEQLLLDTHSLKTVLMDLPSIGSQVQRKPPASYTKVVVKGMAKAEMIIKVVMQPVHPAPLFIEQYLKLLPESTVVEFHKILEMKNVRKIEQQQLVEAYKRACPQQQQQQQQQHHTPSATTGGGSGDNESSHPIPSTSDGSSSGGSHQSQQIAAAAAAISGAGSSIMALGDSLMDKGRIKKIENLIKNRLPN</sequence>
<dbReference type="InterPro" id="IPR007234">
    <property type="entry name" value="Vps53_N"/>
</dbReference>
<dbReference type="PANTHER" id="PTHR12820">
    <property type="entry name" value="VACUOLAR SORTING PROTEIN 53"/>
    <property type="match status" value="1"/>
</dbReference>
<dbReference type="GO" id="GO:0042147">
    <property type="term" value="P:retrograde transport, endosome to Golgi"/>
    <property type="evidence" value="ECO:0007669"/>
    <property type="project" value="InterPro"/>
</dbReference>
<keyword evidence="8" id="KW-0175">Coiled coil</keyword>
<dbReference type="STRING" id="7167.A0A182FGE7"/>
<evidence type="ECO:0000259" key="10">
    <source>
        <dbReference type="Pfam" id="PF04100"/>
    </source>
</evidence>
<evidence type="ECO:0000256" key="4">
    <source>
        <dbReference type="ARBA" id="ARBA00014103"/>
    </source>
</evidence>
<dbReference type="RefSeq" id="XP_035785603.1">
    <property type="nucleotide sequence ID" value="XM_035929710.1"/>
</dbReference>
<keyword evidence="13" id="KW-1185">Reference proteome</keyword>
<dbReference type="EnsemblMetazoa" id="AALB005588-RA">
    <property type="protein sequence ID" value="AALB005588-PA"/>
    <property type="gene ID" value="AALB005588"/>
</dbReference>
<dbReference type="OrthoDB" id="10261632at2759"/>
<dbReference type="AlphaFoldDB" id="A0A182FGE7"/>
<accession>A0A182FGE7</accession>
<dbReference type="VEuPathDB" id="VectorBase:AALB20_037053"/>
<evidence type="ECO:0000256" key="7">
    <source>
        <dbReference type="ARBA" id="ARBA00023136"/>
    </source>
</evidence>
<comment type="subcellular location">
    <subcellularLocation>
        <location evidence="2">Endosome membrane</location>
        <topology evidence="2">Peripheral membrane protein</topology>
    </subcellularLocation>
    <subcellularLocation>
        <location evidence="1">Golgi apparatus</location>
        <location evidence="1">trans-Golgi network membrane</location>
        <topology evidence="1">Peripheral membrane protein</topology>
    </subcellularLocation>
</comment>
<dbReference type="InterPro" id="IPR039766">
    <property type="entry name" value="Vps53"/>
</dbReference>
<feature type="coiled-coil region" evidence="8">
    <location>
        <begin position="114"/>
        <end position="141"/>
    </location>
</feature>
<dbReference type="GO" id="GO:0005829">
    <property type="term" value="C:cytosol"/>
    <property type="evidence" value="ECO:0007669"/>
    <property type="project" value="GOC"/>
</dbReference>
<protein>
    <recommendedName>
        <fullName evidence="4">Vacuolar protein sorting-associated protein 53 homolog</fullName>
    </recommendedName>
</protein>
<reference evidence="12" key="2">
    <citation type="submission" date="2022-08" db="UniProtKB">
        <authorList>
            <consortium name="EnsemblMetazoa"/>
        </authorList>
    </citation>
    <scope>IDENTIFICATION</scope>
    <source>
        <strain evidence="12">STECLA/ALBI9_A</strain>
    </source>
</reference>
<dbReference type="InterPro" id="IPR031745">
    <property type="entry name" value="Vps53_C"/>
</dbReference>
<feature type="domain" description="Vps53 N-terminal" evidence="10">
    <location>
        <begin position="43"/>
        <end position="420"/>
    </location>
</feature>
<dbReference type="CTD" id="55275"/>
<dbReference type="GO" id="GO:0010008">
    <property type="term" value="C:endosome membrane"/>
    <property type="evidence" value="ECO:0007669"/>
    <property type="project" value="UniProtKB-SubCell"/>
</dbReference>
<evidence type="ECO:0000256" key="3">
    <source>
        <dbReference type="ARBA" id="ARBA00008628"/>
    </source>
</evidence>
<keyword evidence="6" id="KW-0333">Golgi apparatus</keyword>
<reference evidence="12 13" key="1">
    <citation type="journal article" date="2017" name="G3 (Bethesda)">
        <title>The Physical Genome Mapping of Anopheles albimanus Corrected Scaffold Misassemblies and Identified Interarm Rearrangements in Genus Anopheles.</title>
        <authorList>
            <person name="Artemov G.N."/>
            <person name="Peery A.N."/>
            <person name="Jiang X."/>
            <person name="Tu Z."/>
            <person name="Stegniy V.N."/>
            <person name="Sharakhova M.V."/>
            <person name="Sharakhov I.V."/>
        </authorList>
    </citation>
    <scope>NUCLEOTIDE SEQUENCE [LARGE SCALE GENOMIC DNA]</scope>
    <source>
        <strain evidence="12 13">ALBI9_A</strain>
    </source>
</reference>
<dbReference type="Gene3D" id="1.10.357.110">
    <property type="entry name" value="Vacuolar protein sorting-associated protein 53, C-terminus"/>
    <property type="match status" value="1"/>
</dbReference>
<evidence type="ECO:0000256" key="6">
    <source>
        <dbReference type="ARBA" id="ARBA00023034"/>
    </source>
</evidence>
<name>A0A182FGE7_ANOAL</name>
<feature type="compositionally biased region" description="Low complexity" evidence="9">
    <location>
        <begin position="850"/>
        <end position="871"/>
    </location>
</feature>
<evidence type="ECO:0000256" key="1">
    <source>
        <dbReference type="ARBA" id="ARBA00004150"/>
    </source>
</evidence>
<dbReference type="Proteomes" id="UP000069272">
    <property type="component" value="Chromosome 3L"/>
</dbReference>
<evidence type="ECO:0000256" key="5">
    <source>
        <dbReference type="ARBA" id="ARBA00022753"/>
    </source>
</evidence>
<comment type="similarity">
    <text evidence="3">Belongs to the VPS53 family.</text>
</comment>
<evidence type="ECO:0000256" key="9">
    <source>
        <dbReference type="SAM" id="MobiDB-lite"/>
    </source>
</evidence>
<dbReference type="VEuPathDB" id="VectorBase:AALB005588"/>
<dbReference type="KEGG" id="aali:118463243"/>
<dbReference type="Pfam" id="PF04100">
    <property type="entry name" value="Vps53_N"/>
    <property type="match status" value="1"/>
</dbReference>
<dbReference type="GeneID" id="118463243"/>
<dbReference type="InterPro" id="IPR038260">
    <property type="entry name" value="Vps53_C_sf"/>
</dbReference>
<evidence type="ECO:0000256" key="8">
    <source>
        <dbReference type="SAM" id="Coils"/>
    </source>
</evidence>
<organism evidence="12 13">
    <name type="scientific">Anopheles albimanus</name>
    <name type="common">New world malaria mosquito</name>
    <dbReference type="NCBI Taxonomy" id="7167"/>
    <lineage>
        <taxon>Eukaryota</taxon>
        <taxon>Metazoa</taxon>
        <taxon>Ecdysozoa</taxon>
        <taxon>Arthropoda</taxon>
        <taxon>Hexapoda</taxon>
        <taxon>Insecta</taxon>
        <taxon>Pterygota</taxon>
        <taxon>Neoptera</taxon>
        <taxon>Endopterygota</taxon>
        <taxon>Diptera</taxon>
        <taxon>Nematocera</taxon>
        <taxon>Culicoidea</taxon>
        <taxon>Culicidae</taxon>
        <taxon>Anophelinae</taxon>
        <taxon>Anopheles</taxon>
    </lineage>
</organism>
<feature type="region of interest" description="Disordered" evidence="9">
    <location>
        <begin position="822"/>
        <end position="871"/>
    </location>
</feature>
<feature type="domain" description="Vps53 C-terminal" evidence="11">
    <location>
        <begin position="722"/>
        <end position="806"/>
    </location>
</feature>
<keyword evidence="7" id="KW-0472">Membrane</keyword>
<proteinExistence type="inferred from homology"/>
<evidence type="ECO:0000259" key="11">
    <source>
        <dbReference type="Pfam" id="PF16854"/>
    </source>
</evidence>
<dbReference type="Pfam" id="PF16854">
    <property type="entry name" value="VPS53_C"/>
    <property type="match status" value="1"/>
</dbReference>
<evidence type="ECO:0000256" key="2">
    <source>
        <dbReference type="ARBA" id="ARBA00004481"/>
    </source>
</evidence>
<keyword evidence="5" id="KW-0967">Endosome</keyword>
<evidence type="ECO:0000313" key="13">
    <source>
        <dbReference type="Proteomes" id="UP000069272"/>
    </source>
</evidence>